<dbReference type="Proteomes" id="UP000286680">
    <property type="component" value="Unassembled WGS sequence"/>
</dbReference>
<keyword evidence="2" id="KW-0540">Nuclease</keyword>
<dbReference type="RefSeq" id="WP_126819089.1">
    <property type="nucleotide sequence ID" value="NZ_PIPS01000001.1"/>
</dbReference>
<keyword evidence="2" id="KW-0255">Endonuclease</keyword>
<proteinExistence type="predicted"/>
<accession>A0AA94EEW3</accession>
<dbReference type="Gene3D" id="3.40.50.300">
    <property type="entry name" value="P-loop containing nucleotide triphosphate hydrolases"/>
    <property type="match status" value="1"/>
</dbReference>
<dbReference type="InterPro" id="IPR027417">
    <property type="entry name" value="P-loop_NTPase"/>
</dbReference>
<dbReference type="GO" id="GO:0003676">
    <property type="term" value="F:nucleic acid binding"/>
    <property type="evidence" value="ECO:0007669"/>
    <property type="project" value="InterPro"/>
</dbReference>
<sequence>MAKLKKLETKHFNKKLALNQWLTTQFGINPLDEKFLKTGSLRALDVLANTLRKSKSGLAADRHHFYLADLLTHWQPSWQYSEQQLRKFDENIVAHLDLINEGRDNAIEWKYFQWLSLLFVEIYLYEFFNDRYSLLNKLNNYLSAFNNYYHEQGYETPLTPYAYEDLNKLCLQNATGSGKTLLMHCNVLQFQHYAKRFAQLDDYSQVILISPNERLSEQHLIELSDSGFNPSRLVQSVQQPLSSGDSPFVDIKLTEITKLSDTQGDKVMDAASFGDQNLLLVDEGHRGLGTADSETGWLASRRQLAGNGFTFEYSATFKEAVVAAKNSKVEMDYAKSVVFDYAYRYFYEDGYGKDYRIFNLANKQEEIIHQKPYLTAALLAFYQQLRLFQDRKSEFEHFNLEMPLWVFVGASVIKDNGKTESAKNYSERASDIAKVLKFFGWFLSNQSQAIEAIDSVLNTNAKTAGLTDEKGYDIFGSSFPYLKNELKLSPSQIFTDLCQKVFQSNSGGQLVVERITGDSGELLLKVGDSSKPFGLINVGDAKGLADHLESSLSHDQEREQLDCDIQIAKSEFASPLFAEINAENSPVNILIGSKKFVEGWNSWRVSSMGLMNTGKKEGSQIIQLFGRGVRLRGRDMSLMRSSRYLPASAPKYVQLLETLNVFGVGSDFIASFKDYLADEGLPGNEDTYIENVKLSVVEGMGERLKMLRPKVRQDTQKAYSFSKDGPLVLLGGTGNDLGIPPNILKRGRKVILDRCPNMRTMTAKELEEANSALQVTEPRAAHFDTTRANLLRYDKLYLALNRYVQSRGYANLLVQKGRLQSLLLSHSWYDIYIPDNQWNMASNNIRVWQELALELLCSLADKIHNFHKRSYLEPRLELVTLDSANDNLPIDNEYTITVDASSSALVDDIQQLKEAFEQHSEELFDSGRESIKGIKLNEHLFNPLLCATSDRIKVRPVGLELSEFEFIEDLKDWLASHQRLLEQSGEEVYLLRNLVRKGIGFFEAGGFYPDFILWRLWKDEQGELKQRIAFVDPHGILRTGIGDDKIEFSQKIKNVQTRLNNEVELESIIISPPKTTREMIQAQWNVTANDLENSHVFFMSDKEQYIKQVMSVLRKA</sequence>
<dbReference type="Pfam" id="PF00270">
    <property type="entry name" value="DEAD"/>
    <property type="match status" value="1"/>
</dbReference>
<dbReference type="PROSITE" id="PS51192">
    <property type="entry name" value="HELICASE_ATP_BIND_1"/>
    <property type="match status" value="1"/>
</dbReference>
<dbReference type="InterPro" id="IPR014001">
    <property type="entry name" value="Helicase_ATP-bd"/>
</dbReference>
<dbReference type="SUPFAM" id="SSF52540">
    <property type="entry name" value="P-loop containing nucleoside triphosphate hydrolases"/>
    <property type="match status" value="1"/>
</dbReference>
<dbReference type="GO" id="GO:0004519">
    <property type="term" value="F:endonuclease activity"/>
    <property type="evidence" value="ECO:0007669"/>
    <property type="project" value="UniProtKB-KW"/>
</dbReference>
<evidence type="ECO:0000313" key="2">
    <source>
        <dbReference type="EMBL" id="RUO44530.1"/>
    </source>
</evidence>
<organism evidence="2 3">
    <name type="scientific">Idiomarina aquatica</name>
    <dbReference type="NCBI Taxonomy" id="1327752"/>
    <lineage>
        <taxon>Bacteria</taxon>
        <taxon>Pseudomonadati</taxon>
        <taxon>Pseudomonadota</taxon>
        <taxon>Gammaproteobacteria</taxon>
        <taxon>Alteromonadales</taxon>
        <taxon>Idiomarinaceae</taxon>
        <taxon>Idiomarina</taxon>
    </lineage>
</organism>
<protein>
    <submittedName>
        <fullName evidence="2">Restriction endonuclease</fullName>
    </submittedName>
</protein>
<evidence type="ECO:0000259" key="1">
    <source>
        <dbReference type="PROSITE" id="PS51192"/>
    </source>
</evidence>
<reference evidence="3" key="1">
    <citation type="journal article" date="2018" name="Front. Microbiol.">
        <title>Genome-Based Analysis Reveals the Taxonomy and Diversity of the Family Idiomarinaceae.</title>
        <authorList>
            <person name="Liu Y."/>
            <person name="Lai Q."/>
            <person name="Shao Z."/>
        </authorList>
    </citation>
    <scope>NUCLEOTIDE SEQUENCE [LARGE SCALE GENOMIC DNA]</scope>
    <source>
        <strain evidence="3">SN-14</strain>
    </source>
</reference>
<evidence type="ECO:0000313" key="3">
    <source>
        <dbReference type="Proteomes" id="UP000286680"/>
    </source>
</evidence>
<name>A0AA94EEW3_9GAMM</name>
<dbReference type="GO" id="GO:0005524">
    <property type="term" value="F:ATP binding"/>
    <property type="evidence" value="ECO:0007669"/>
    <property type="project" value="InterPro"/>
</dbReference>
<dbReference type="AlphaFoldDB" id="A0AA94EEW3"/>
<dbReference type="InterPro" id="IPR011545">
    <property type="entry name" value="DEAD/DEAH_box_helicase_dom"/>
</dbReference>
<keyword evidence="2" id="KW-0378">Hydrolase</keyword>
<keyword evidence="3" id="KW-1185">Reference proteome</keyword>
<gene>
    <name evidence="2" type="ORF">CWE23_00330</name>
</gene>
<dbReference type="EMBL" id="PIPS01000001">
    <property type="protein sequence ID" value="RUO44530.1"/>
    <property type="molecule type" value="Genomic_DNA"/>
</dbReference>
<feature type="domain" description="Helicase ATP-binding" evidence="1">
    <location>
        <begin position="160"/>
        <end position="335"/>
    </location>
</feature>
<comment type="caution">
    <text evidence="2">The sequence shown here is derived from an EMBL/GenBank/DDBJ whole genome shotgun (WGS) entry which is preliminary data.</text>
</comment>